<sequence length="48" mass="4617">GSPDALRLVLNLGDEPLAIPGPSGGLEAGDLAGDGRVPGHSWAVLAGA</sequence>
<dbReference type="EMBL" id="QWEA01000347">
    <property type="protein sequence ID" value="RIJ33356.1"/>
    <property type="molecule type" value="Genomic_DNA"/>
</dbReference>
<protein>
    <submittedName>
        <fullName evidence="2">Alpha-amylase</fullName>
    </submittedName>
</protein>
<organism evidence="2 3">
    <name type="scientific">Clavibacter michiganensis subsp. insidiosus</name>
    <dbReference type="NCBI Taxonomy" id="33014"/>
    <lineage>
        <taxon>Bacteria</taxon>
        <taxon>Bacillati</taxon>
        <taxon>Actinomycetota</taxon>
        <taxon>Actinomycetes</taxon>
        <taxon>Micrococcales</taxon>
        <taxon>Microbacteriaceae</taxon>
        <taxon>Clavibacter</taxon>
    </lineage>
</organism>
<proteinExistence type="predicted"/>
<name>A0A399RNV3_9MICO</name>
<comment type="caution">
    <text evidence="2">The sequence shown here is derived from an EMBL/GenBank/DDBJ whole genome shotgun (WGS) entry which is preliminary data.</text>
</comment>
<dbReference type="Proteomes" id="UP000266634">
    <property type="component" value="Unassembled WGS sequence"/>
</dbReference>
<evidence type="ECO:0000259" key="1">
    <source>
        <dbReference type="Pfam" id="PF11941"/>
    </source>
</evidence>
<evidence type="ECO:0000313" key="2">
    <source>
        <dbReference type="EMBL" id="RIJ33356.1"/>
    </source>
</evidence>
<evidence type="ECO:0000313" key="3">
    <source>
        <dbReference type="Proteomes" id="UP000266634"/>
    </source>
</evidence>
<dbReference type="AlphaFoldDB" id="A0A399RNV3"/>
<dbReference type="Pfam" id="PF11941">
    <property type="entry name" value="DUF3459"/>
    <property type="match status" value="1"/>
</dbReference>
<accession>A0A399RNV3</accession>
<feature type="domain" description="DUF3459" evidence="1">
    <location>
        <begin position="5"/>
        <end position="43"/>
    </location>
</feature>
<gene>
    <name evidence="2" type="ORF">DZF93_09490</name>
</gene>
<dbReference type="InterPro" id="IPR022567">
    <property type="entry name" value="DUF3459"/>
</dbReference>
<reference evidence="2 3" key="1">
    <citation type="submission" date="2018-08" db="EMBL/GenBank/DDBJ databases">
        <title>Genome Sequence of Clavibacter michiganensis Subspecies type strains, and the Atypical Peach-Colored Strains Isolated from Tomato.</title>
        <authorList>
            <person name="Osdaghi E."/>
            <person name="Portier P."/>
            <person name="Briand M."/>
            <person name="Jacques M.-A."/>
        </authorList>
    </citation>
    <scope>NUCLEOTIDE SEQUENCE [LARGE SCALE GENOMIC DNA]</scope>
    <source>
        <strain evidence="2 3">CFBP 6488</strain>
    </source>
</reference>
<feature type="non-terminal residue" evidence="2">
    <location>
        <position position="1"/>
    </location>
</feature>